<dbReference type="EMBL" id="WTYN01000006">
    <property type="protein sequence ID" value="MXO64037.1"/>
    <property type="molecule type" value="Genomic_DNA"/>
</dbReference>
<proteinExistence type="predicted"/>
<feature type="transmembrane region" description="Helical" evidence="4">
    <location>
        <begin position="103"/>
        <end position="123"/>
    </location>
</feature>
<evidence type="ECO:0000256" key="1">
    <source>
        <dbReference type="ARBA" id="ARBA00023015"/>
    </source>
</evidence>
<name>A0A844YJA7_9SPHN</name>
<dbReference type="GO" id="GO:0003677">
    <property type="term" value="F:DNA binding"/>
    <property type="evidence" value="ECO:0007669"/>
    <property type="project" value="UniProtKB-KW"/>
</dbReference>
<comment type="caution">
    <text evidence="6">The sequence shown here is derived from an EMBL/GenBank/DDBJ whole genome shotgun (WGS) entry which is preliminary data.</text>
</comment>
<reference evidence="6 7" key="1">
    <citation type="submission" date="2019-12" db="EMBL/GenBank/DDBJ databases">
        <title>Genomic-based taxomic classification of the family Erythrobacteraceae.</title>
        <authorList>
            <person name="Xu L."/>
        </authorList>
    </citation>
    <scope>NUCLEOTIDE SEQUENCE [LARGE SCALE GENOMIC DNA]</scope>
    <source>
        <strain evidence="6 7">MCCC 1A09965</strain>
    </source>
</reference>
<dbReference type="PRINTS" id="PR00038">
    <property type="entry name" value="HTHLUXR"/>
</dbReference>
<keyword evidence="4" id="KW-0812">Transmembrane</keyword>
<keyword evidence="7" id="KW-1185">Reference proteome</keyword>
<keyword evidence="4" id="KW-1133">Transmembrane helix</keyword>
<accession>A0A844YJA7</accession>
<protein>
    <submittedName>
        <fullName evidence="6">DUF4019 domain-containing protein</fullName>
    </submittedName>
</protein>
<dbReference type="CDD" id="cd06170">
    <property type="entry name" value="LuxR_C_like"/>
    <property type="match status" value="1"/>
</dbReference>
<evidence type="ECO:0000256" key="3">
    <source>
        <dbReference type="ARBA" id="ARBA00023163"/>
    </source>
</evidence>
<dbReference type="SUPFAM" id="SSF46894">
    <property type="entry name" value="C-terminal effector domain of the bipartite response regulators"/>
    <property type="match status" value="1"/>
</dbReference>
<organism evidence="6 7">
    <name type="scientific">Qipengyuania oceanensis</name>
    <dbReference type="NCBI Taxonomy" id="1463597"/>
    <lineage>
        <taxon>Bacteria</taxon>
        <taxon>Pseudomonadati</taxon>
        <taxon>Pseudomonadota</taxon>
        <taxon>Alphaproteobacteria</taxon>
        <taxon>Sphingomonadales</taxon>
        <taxon>Erythrobacteraceae</taxon>
        <taxon>Qipengyuania</taxon>
    </lineage>
</organism>
<evidence type="ECO:0000259" key="5">
    <source>
        <dbReference type="PROSITE" id="PS50043"/>
    </source>
</evidence>
<keyword evidence="3" id="KW-0804">Transcription</keyword>
<dbReference type="Proteomes" id="UP000445582">
    <property type="component" value="Unassembled WGS sequence"/>
</dbReference>
<evidence type="ECO:0000313" key="7">
    <source>
        <dbReference type="Proteomes" id="UP000445582"/>
    </source>
</evidence>
<dbReference type="OrthoDB" id="7193436at2"/>
<dbReference type="Gene3D" id="1.10.10.10">
    <property type="entry name" value="Winged helix-like DNA-binding domain superfamily/Winged helix DNA-binding domain"/>
    <property type="match status" value="1"/>
</dbReference>
<sequence length="263" mass="27637">MAKGIDELTDRERDVLRLLLAGHTAKSAARDLNLSVHTVNDYLRDARKKLGVSSSREAARILGEQEEAPPQNIAPEQIGIALPGAHAHNASIDNMQTGGSRRVVWIIGGTVMIALAIALALAATSSGTASHPTPEAPAVAQAQDKAASDAALAWVAHVDKGDWNASWEAAGTAFRGAVTAKTWAAQVQPVRAPLGTVMTRSLKGVTAYDKLPGAPAGEYRIVEFDTKFSDAPTDAVETAVMVREGTGWSVVGYFIKPADPLGK</sequence>
<dbReference type="PANTHER" id="PTHR44688:SF16">
    <property type="entry name" value="DNA-BINDING TRANSCRIPTIONAL ACTIVATOR DEVR_DOSR"/>
    <property type="match status" value="1"/>
</dbReference>
<dbReference type="RefSeq" id="WP_160677441.1">
    <property type="nucleotide sequence ID" value="NZ_WTYN01000006.1"/>
</dbReference>
<evidence type="ECO:0000256" key="2">
    <source>
        <dbReference type="ARBA" id="ARBA00023125"/>
    </source>
</evidence>
<dbReference type="PROSITE" id="PS50043">
    <property type="entry name" value="HTH_LUXR_2"/>
    <property type="match status" value="1"/>
</dbReference>
<dbReference type="AlphaFoldDB" id="A0A844YJA7"/>
<dbReference type="PANTHER" id="PTHR44688">
    <property type="entry name" value="DNA-BINDING TRANSCRIPTIONAL ACTIVATOR DEVR_DOSR"/>
    <property type="match status" value="1"/>
</dbReference>
<feature type="domain" description="HTH luxR-type" evidence="5">
    <location>
        <begin position="1"/>
        <end position="66"/>
    </location>
</feature>
<dbReference type="Pfam" id="PF00196">
    <property type="entry name" value="GerE"/>
    <property type="match status" value="1"/>
</dbReference>
<keyword evidence="2" id="KW-0238">DNA-binding</keyword>
<evidence type="ECO:0000256" key="4">
    <source>
        <dbReference type="SAM" id="Phobius"/>
    </source>
</evidence>
<dbReference type="InterPro" id="IPR025091">
    <property type="entry name" value="DUF4019"/>
</dbReference>
<dbReference type="SMART" id="SM00421">
    <property type="entry name" value="HTH_LUXR"/>
    <property type="match status" value="1"/>
</dbReference>
<keyword evidence="1" id="KW-0805">Transcription regulation</keyword>
<gene>
    <name evidence="6" type="ORF">GRI48_13610</name>
</gene>
<dbReference type="InterPro" id="IPR036388">
    <property type="entry name" value="WH-like_DNA-bd_sf"/>
</dbReference>
<keyword evidence="4" id="KW-0472">Membrane</keyword>
<dbReference type="GO" id="GO:0006355">
    <property type="term" value="P:regulation of DNA-templated transcription"/>
    <property type="evidence" value="ECO:0007669"/>
    <property type="project" value="InterPro"/>
</dbReference>
<dbReference type="Pfam" id="PF13211">
    <property type="entry name" value="DUF4019"/>
    <property type="match status" value="1"/>
</dbReference>
<evidence type="ECO:0000313" key="6">
    <source>
        <dbReference type="EMBL" id="MXO64037.1"/>
    </source>
</evidence>
<dbReference type="InterPro" id="IPR016032">
    <property type="entry name" value="Sig_transdc_resp-reg_C-effctor"/>
</dbReference>
<dbReference type="InterPro" id="IPR000792">
    <property type="entry name" value="Tscrpt_reg_LuxR_C"/>
</dbReference>